<dbReference type="PANTHER" id="PTHR11731:SF154">
    <property type="entry name" value="VENOM DIPEPTIDYL PEPTIDASE 4-LIKE PROTEIN"/>
    <property type="match status" value="1"/>
</dbReference>
<protein>
    <recommendedName>
        <fullName evidence="3">Venom dipeptidyl peptidase 4</fullName>
    </recommendedName>
</protein>
<organism evidence="6 7">
    <name type="scientific">Caligus rogercresseyi</name>
    <name type="common">Sea louse</name>
    <dbReference type="NCBI Taxonomy" id="217165"/>
    <lineage>
        <taxon>Eukaryota</taxon>
        <taxon>Metazoa</taxon>
        <taxon>Ecdysozoa</taxon>
        <taxon>Arthropoda</taxon>
        <taxon>Crustacea</taxon>
        <taxon>Multicrustacea</taxon>
        <taxon>Hexanauplia</taxon>
        <taxon>Copepoda</taxon>
        <taxon>Siphonostomatoida</taxon>
        <taxon>Caligidae</taxon>
        <taxon>Caligus</taxon>
    </lineage>
</organism>
<dbReference type="GO" id="GO:0005886">
    <property type="term" value="C:plasma membrane"/>
    <property type="evidence" value="ECO:0007669"/>
    <property type="project" value="TreeGrafter"/>
</dbReference>
<dbReference type="SUPFAM" id="SSF82171">
    <property type="entry name" value="DPP6 N-terminal domain-like"/>
    <property type="match status" value="1"/>
</dbReference>
<reference evidence="7" key="1">
    <citation type="submission" date="2021-01" db="EMBL/GenBank/DDBJ databases">
        <title>Caligus Genome Assembly.</title>
        <authorList>
            <person name="Gallardo-Escarate C."/>
        </authorList>
    </citation>
    <scope>NUCLEOTIDE SEQUENCE [LARGE SCALE GENOMIC DNA]</scope>
</reference>
<sequence>LLFRVWIPKRSLQTPIPSNIMIRYPKAGTKNPKLELKVWDSKKANEIIPVTPPPEVLNHGEYLYTAATWITDDRLSIIWMNRIQNWSIMSECEEEENKGYVCKKVGKELEEPKGWIDLFQPPRYDLKGEAFIQIRPPPINNKNELRFNQIFYFKKSEGNGGQFLTNGDFAVVSILDWNKDLIYFIGTRPNYPGKRHLYSVDLEGKLKCITCSSECEYVTASFPHRTEANKPRKYVQKCSSPIKVPEVTLRNIDTHKVVTVIEDNSHLELLLQNKTLPKRWDLTEPISDDKRFSAPVSLLLPMDFDKNKKYPTLVYVYGGPGSQEINYAWKSPAWPEYLVTSRKIIYMIIDGRGTGFQSIEITQSIQKKFQFIDEERTGIWGWSYGGYVTLQSLIQDENDVFSCGISVAPPTDWLFYDSVYTERYMGLPTDNDNKAGYEKASVLNSVESLRNKSLFINHGTADDNVHYQQSMMLIKELELRNIEFKEATYPDENHGLRGVSPFLYHQMDKFLGKCFGFIVSAS</sequence>
<dbReference type="AlphaFoldDB" id="A0A7T8KIZ7"/>
<feature type="domain" description="Dipeptidylpeptidase IV N-terminal" evidence="5">
    <location>
        <begin position="16"/>
        <end position="226"/>
    </location>
</feature>
<dbReference type="Gene3D" id="2.140.10.30">
    <property type="entry name" value="Dipeptidylpeptidase IV, N-terminal domain"/>
    <property type="match status" value="1"/>
</dbReference>
<evidence type="ECO:0000259" key="5">
    <source>
        <dbReference type="Pfam" id="PF00930"/>
    </source>
</evidence>
<name>A0A7T8KIZ7_CALRO</name>
<keyword evidence="7" id="KW-1185">Reference proteome</keyword>
<dbReference type="Gene3D" id="3.40.50.1820">
    <property type="entry name" value="alpha/beta hydrolase"/>
    <property type="match status" value="1"/>
</dbReference>
<proteinExistence type="inferred from homology"/>
<keyword evidence="2" id="KW-0325">Glycoprotein</keyword>
<feature type="non-terminal residue" evidence="6">
    <location>
        <position position="522"/>
    </location>
</feature>
<dbReference type="GO" id="GO:0008239">
    <property type="term" value="F:dipeptidyl-peptidase activity"/>
    <property type="evidence" value="ECO:0007669"/>
    <property type="project" value="TreeGrafter"/>
</dbReference>
<evidence type="ECO:0000313" key="6">
    <source>
        <dbReference type="EMBL" id="QQP56814.1"/>
    </source>
</evidence>
<dbReference type="GO" id="GO:0006508">
    <property type="term" value="P:proteolysis"/>
    <property type="evidence" value="ECO:0007669"/>
    <property type="project" value="InterPro"/>
</dbReference>
<dbReference type="Proteomes" id="UP000595437">
    <property type="component" value="Chromosome 1"/>
</dbReference>
<dbReference type="InterPro" id="IPR029058">
    <property type="entry name" value="AB_hydrolase_fold"/>
</dbReference>
<dbReference type="Pfam" id="PF00326">
    <property type="entry name" value="Peptidase_S9"/>
    <property type="match status" value="1"/>
</dbReference>
<evidence type="ECO:0000256" key="1">
    <source>
        <dbReference type="ARBA" id="ARBA00010036"/>
    </source>
</evidence>
<evidence type="ECO:0000256" key="2">
    <source>
        <dbReference type="ARBA" id="ARBA00023180"/>
    </source>
</evidence>
<dbReference type="FunFam" id="3.40.50.1820:FF:000003">
    <property type="entry name" value="Dipeptidyl peptidase 4"/>
    <property type="match status" value="1"/>
</dbReference>
<evidence type="ECO:0000259" key="4">
    <source>
        <dbReference type="Pfam" id="PF00326"/>
    </source>
</evidence>
<comment type="similarity">
    <text evidence="1">Belongs to the peptidase S9B family. DPPIV subfamily.</text>
</comment>
<dbReference type="PANTHER" id="PTHR11731">
    <property type="entry name" value="PROTEASE FAMILY S9B,C DIPEPTIDYL-PEPTIDASE IV-RELATED"/>
    <property type="match status" value="1"/>
</dbReference>
<dbReference type="InterPro" id="IPR050278">
    <property type="entry name" value="Serine_Prot_S9B/DPPIV"/>
</dbReference>
<dbReference type="InterPro" id="IPR002469">
    <property type="entry name" value="Peptidase_S9B_N"/>
</dbReference>
<dbReference type="Pfam" id="PF00930">
    <property type="entry name" value="DPPIV_N"/>
    <property type="match status" value="1"/>
</dbReference>
<dbReference type="SUPFAM" id="SSF53474">
    <property type="entry name" value="alpha/beta-Hydrolases"/>
    <property type="match status" value="1"/>
</dbReference>
<gene>
    <name evidence="6" type="ORF">FKW44_001605</name>
</gene>
<feature type="domain" description="Peptidase S9 prolyl oligopeptidase catalytic" evidence="4">
    <location>
        <begin position="359"/>
        <end position="516"/>
    </location>
</feature>
<dbReference type="OrthoDB" id="16520at2759"/>
<dbReference type="EMBL" id="CP045890">
    <property type="protein sequence ID" value="QQP56814.1"/>
    <property type="molecule type" value="Genomic_DNA"/>
</dbReference>
<evidence type="ECO:0000313" key="7">
    <source>
        <dbReference type="Proteomes" id="UP000595437"/>
    </source>
</evidence>
<accession>A0A7T8KIZ7</accession>
<dbReference type="GO" id="GO:0008236">
    <property type="term" value="F:serine-type peptidase activity"/>
    <property type="evidence" value="ECO:0007669"/>
    <property type="project" value="InterPro"/>
</dbReference>
<evidence type="ECO:0000256" key="3">
    <source>
        <dbReference type="ARBA" id="ARBA00072929"/>
    </source>
</evidence>
<dbReference type="InterPro" id="IPR001375">
    <property type="entry name" value="Peptidase_S9_cat"/>
</dbReference>